<dbReference type="Pfam" id="PF03167">
    <property type="entry name" value="UDG"/>
    <property type="match status" value="1"/>
</dbReference>
<dbReference type="SUPFAM" id="SSF52141">
    <property type="entry name" value="Uracil-DNA glycosylase-like"/>
    <property type="match status" value="1"/>
</dbReference>
<dbReference type="RefSeq" id="WP_152708755.1">
    <property type="nucleotide sequence ID" value="NZ_VOSJ01000001.1"/>
</dbReference>
<sequence length="217" mass="23730">MSITATPTLPIGPIPLNALAGPVPPHLPKKDWNGLLLLGEAPGRHEAINSEPFTGPAGHLLDSLLSELGIERDATLITNAFLHQPVWTPLDNGTRKNNDILQFFTKDTEQANTRIHDGATFRGHYVKETNAGDLRYVWKLIAMADPKVIVSMGATALWLLTGQDKIGENRGTLTETPISQYSVVIPTFHPAHALHKASDPEIIGRLRDDLTLAKTYL</sequence>
<keyword evidence="3" id="KW-0227">DNA damage</keyword>
<reference evidence="9 10" key="1">
    <citation type="journal article" date="2019" name="Syst. Appl. Microbiol.">
        <title>Microvirga tunisiensis sp. nov., a root nodule symbiotic bacterium isolated from Lupinus micranthus and L. luteus grown in Northern Tunisia.</title>
        <authorList>
            <person name="Msaddak A."/>
            <person name="Rejili M."/>
            <person name="Duran D."/>
            <person name="Mars M."/>
            <person name="Palacios J.M."/>
            <person name="Ruiz-Argueso T."/>
            <person name="Rey L."/>
            <person name="Imperial J."/>
        </authorList>
    </citation>
    <scope>NUCLEOTIDE SEQUENCE [LARGE SCALE GENOMIC DNA]</scope>
    <source>
        <strain evidence="9 10">Lmie10</strain>
    </source>
</reference>
<keyword evidence="10" id="KW-1185">Reference proteome</keyword>
<dbReference type="Proteomes" id="UP000403266">
    <property type="component" value="Unassembled WGS sequence"/>
</dbReference>
<keyword evidence="7" id="KW-0234">DNA repair</keyword>
<keyword evidence="4" id="KW-0378">Hydrolase</keyword>
<dbReference type="GO" id="GO:0051539">
    <property type="term" value="F:4 iron, 4 sulfur cluster binding"/>
    <property type="evidence" value="ECO:0007669"/>
    <property type="project" value="UniProtKB-KW"/>
</dbReference>
<keyword evidence="6" id="KW-0411">Iron-sulfur</keyword>
<dbReference type="PANTHER" id="PTHR33693:SF1">
    <property type="entry name" value="TYPE-4 URACIL-DNA GLYCOSYLASE"/>
    <property type="match status" value="1"/>
</dbReference>
<evidence type="ECO:0000256" key="2">
    <source>
        <dbReference type="ARBA" id="ARBA00022723"/>
    </source>
</evidence>
<evidence type="ECO:0000256" key="7">
    <source>
        <dbReference type="ARBA" id="ARBA00023204"/>
    </source>
</evidence>
<dbReference type="PANTHER" id="PTHR33693">
    <property type="entry name" value="TYPE-5 URACIL-DNA GLYCOSYLASE"/>
    <property type="match status" value="1"/>
</dbReference>
<comment type="caution">
    <text evidence="9">The sequence shown here is derived from an EMBL/GenBank/DDBJ whole genome shotgun (WGS) entry which is preliminary data.</text>
</comment>
<evidence type="ECO:0000256" key="4">
    <source>
        <dbReference type="ARBA" id="ARBA00022801"/>
    </source>
</evidence>
<name>A0A5N7MAZ6_9HYPH</name>
<dbReference type="AlphaFoldDB" id="A0A5N7MAZ6"/>
<dbReference type="GO" id="GO:0046872">
    <property type="term" value="F:metal ion binding"/>
    <property type="evidence" value="ECO:0007669"/>
    <property type="project" value="UniProtKB-KW"/>
</dbReference>
<accession>A0A5N7MAZ6</accession>
<dbReference type="OrthoDB" id="5290748at2"/>
<evidence type="ECO:0000256" key="1">
    <source>
        <dbReference type="ARBA" id="ARBA00022485"/>
    </source>
</evidence>
<dbReference type="InterPro" id="IPR005122">
    <property type="entry name" value="Uracil-DNA_glycosylase-like"/>
</dbReference>
<dbReference type="GO" id="GO:0006281">
    <property type="term" value="P:DNA repair"/>
    <property type="evidence" value="ECO:0007669"/>
    <property type="project" value="UniProtKB-KW"/>
</dbReference>
<organism evidence="9 10">
    <name type="scientific">Microvirga tunisiensis</name>
    <dbReference type="NCBI Taxonomy" id="2108360"/>
    <lineage>
        <taxon>Bacteria</taxon>
        <taxon>Pseudomonadati</taxon>
        <taxon>Pseudomonadota</taxon>
        <taxon>Alphaproteobacteria</taxon>
        <taxon>Hyphomicrobiales</taxon>
        <taxon>Methylobacteriaceae</taxon>
        <taxon>Microvirga</taxon>
    </lineage>
</organism>
<feature type="domain" description="Uracil-DNA glycosylase-like" evidence="8">
    <location>
        <begin position="27"/>
        <end position="203"/>
    </location>
</feature>
<dbReference type="SMART" id="SM00987">
    <property type="entry name" value="UreE_C"/>
    <property type="match status" value="1"/>
</dbReference>
<evidence type="ECO:0000256" key="5">
    <source>
        <dbReference type="ARBA" id="ARBA00023004"/>
    </source>
</evidence>
<evidence type="ECO:0000313" key="10">
    <source>
        <dbReference type="Proteomes" id="UP000403266"/>
    </source>
</evidence>
<gene>
    <name evidence="9" type="ORF">FS320_01135</name>
</gene>
<dbReference type="Gene3D" id="3.40.470.10">
    <property type="entry name" value="Uracil-DNA glycosylase-like domain"/>
    <property type="match status" value="1"/>
</dbReference>
<keyword evidence="2" id="KW-0479">Metal-binding</keyword>
<proteinExistence type="predicted"/>
<keyword evidence="1" id="KW-0004">4Fe-4S</keyword>
<dbReference type="EMBL" id="VOSK01000001">
    <property type="protein sequence ID" value="MPR23858.1"/>
    <property type="molecule type" value="Genomic_DNA"/>
</dbReference>
<evidence type="ECO:0000259" key="8">
    <source>
        <dbReference type="SMART" id="SM00986"/>
    </source>
</evidence>
<evidence type="ECO:0000256" key="3">
    <source>
        <dbReference type="ARBA" id="ARBA00022763"/>
    </source>
</evidence>
<dbReference type="InterPro" id="IPR036895">
    <property type="entry name" value="Uracil-DNA_glycosylase-like_sf"/>
</dbReference>
<protein>
    <recommendedName>
        <fullName evidence="8">Uracil-DNA glycosylase-like domain-containing protein</fullName>
    </recommendedName>
</protein>
<evidence type="ECO:0000256" key="6">
    <source>
        <dbReference type="ARBA" id="ARBA00023014"/>
    </source>
</evidence>
<dbReference type="GO" id="GO:0097506">
    <property type="term" value="F:deaminated base DNA N-glycosylase activity"/>
    <property type="evidence" value="ECO:0007669"/>
    <property type="project" value="UniProtKB-ARBA"/>
</dbReference>
<dbReference type="InterPro" id="IPR051536">
    <property type="entry name" value="UDG_Type-4/5"/>
</dbReference>
<keyword evidence="5" id="KW-0408">Iron</keyword>
<dbReference type="SMART" id="SM00986">
    <property type="entry name" value="UDG"/>
    <property type="match status" value="1"/>
</dbReference>
<evidence type="ECO:0000313" key="9">
    <source>
        <dbReference type="EMBL" id="MPR23858.1"/>
    </source>
</evidence>